<protein>
    <submittedName>
        <fullName evidence="2">Transmembrane protein</fullName>
    </submittedName>
</protein>
<evidence type="ECO:0000256" key="1">
    <source>
        <dbReference type="SAM" id="Phobius"/>
    </source>
</evidence>
<evidence type="ECO:0000313" key="3">
    <source>
        <dbReference type="Proteomes" id="UP001057455"/>
    </source>
</evidence>
<evidence type="ECO:0000313" key="2">
    <source>
        <dbReference type="EMBL" id="GFE55090.1"/>
    </source>
</evidence>
<dbReference type="AlphaFoldDB" id="A0A9W5TBU8"/>
<dbReference type="OrthoDB" id="366091at2759"/>
<keyword evidence="3" id="KW-1185">Reference proteome</keyword>
<keyword evidence="1" id="KW-0472">Membrane</keyword>
<sequence length="137" mass="15838">MATTSPRIPKARPSYRLHSPTRKVTFSQTCEVIPTNPEQRQRTIPINRNDDDASMEMIAFLITILLPFVGCIVYIMRKNLRESSRRYVWAYRSLQLGTALSVLYSYFLCSFLHHFKLQVFDGDIAGFSYAAFHTVPK</sequence>
<name>A0A9W5TBU8_BABOV</name>
<feature type="transmembrane region" description="Helical" evidence="1">
    <location>
        <begin position="88"/>
        <end position="107"/>
    </location>
</feature>
<keyword evidence="1" id="KW-1133">Transmembrane helix</keyword>
<dbReference type="Proteomes" id="UP001057455">
    <property type="component" value="Unassembled WGS sequence"/>
</dbReference>
<comment type="caution">
    <text evidence="2">The sequence shown here is derived from an EMBL/GenBank/DDBJ whole genome shotgun (WGS) entry which is preliminary data.</text>
</comment>
<gene>
    <name evidence="2" type="ORF">BaOVIS_024940</name>
</gene>
<feature type="transmembrane region" description="Helical" evidence="1">
    <location>
        <begin position="57"/>
        <end position="76"/>
    </location>
</feature>
<organism evidence="2 3">
    <name type="scientific">Babesia ovis</name>
    <dbReference type="NCBI Taxonomy" id="5869"/>
    <lineage>
        <taxon>Eukaryota</taxon>
        <taxon>Sar</taxon>
        <taxon>Alveolata</taxon>
        <taxon>Apicomplexa</taxon>
        <taxon>Aconoidasida</taxon>
        <taxon>Piroplasmida</taxon>
        <taxon>Babesiidae</taxon>
        <taxon>Babesia</taxon>
    </lineage>
</organism>
<proteinExistence type="predicted"/>
<dbReference type="EMBL" id="BLIY01000017">
    <property type="protein sequence ID" value="GFE55090.1"/>
    <property type="molecule type" value="Genomic_DNA"/>
</dbReference>
<keyword evidence="1 2" id="KW-0812">Transmembrane</keyword>
<accession>A0A9W5TBU8</accession>
<reference evidence="2" key="1">
    <citation type="submission" date="2019-12" db="EMBL/GenBank/DDBJ databases">
        <title>Genome sequence of Babesia ovis.</title>
        <authorList>
            <person name="Yamagishi J."/>
            <person name="Sevinc F."/>
            <person name="Xuan X."/>
        </authorList>
    </citation>
    <scope>NUCLEOTIDE SEQUENCE</scope>
    <source>
        <strain evidence="2">Selcuk</strain>
    </source>
</reference>